<dbReference type="GO" id="GO:0022857">
    <property type="term" value="F:transmembrane transporter activity"/>
    <property type="evidence" value="ECO:0007669"/>
    <property type="project" value="InterPro"/>
</dbReference>
<dbReference type="Gene3D" id="1.20.1250.20">
    <property type="entry name" value="MFS general substrate transporter like domains"/>
    <property type="match status" value="1"/>
</dbReference>
<proteinExistence type="predicted"/>
<dbReference type="InterPro" id="IPR036259">
    <property type="entry name" value="MFS_trans_sf"/>
</dbReference>
<feature type="transmembrane region" description="Helical" evidence="5">
    <location>
        <begin position="371"/>
        <end position="391"/>
    </location>
</feature>
<feature type="transmembrane region" description="Helical" evidence="5">
    <location>
        <begin position="165"/>
        <end position="186"/>
    </location>
</feature>
<reference evidence="7 8" key="1">
    <citation type="submission" date="2020-04" db="EMBL/GenBank/DDBJ databases">
        <title>Genome Assembly and Annotation of Botryosphaeria dothidea sdau 11-99, a Latent Pathogen of Apple Fruit Ring Rot in China.</title>
        <authorList>
            <person name="Yu C."/>
            <person name="Diao Y."/>
            <person name="Lu Q."/>
            <person name="Zhao J."/>
            <person name="Cui S."/>
            <person name="Peng C."/>
            <person name="He B."/>
            <person name="Liu H."/>
        </authorList>
    </citation>
    <scope>NUCLEOTIDE SEQUENCE [LARGE SCALE GENOMIC DNA]</scope>
    <source>
        <strain evidence="8">sdau11-99</strain>
        <strain evidence="7">Sdau11-99</strain>
    </source>
</reference>
<comment type="subcellular location">
    <subcellularLocation>
        <location evidence="1">Membrane</location>
        <topology evidence="1">Multi-pass membrane protein</topology>
    </subcellularLocation>
</comment>
<dbReference type="Proteomes" id="UP000572817">
    <property type="component" value="Unassembled WGS sequence"/>
</dbReference>
<gene>
    <name evidence="7" type="ORF">GTA08_BOTSDO07150</name>
    <name evidence="6" type="ORF">GTA08_BOTSDO11344</name>
</gene>
<evidence type="ECO:0000313" key="6">
    <source>
        <dbReference type="EMBL" id="KAF4300656.1"/>
    </source>
</evidence>
<feature type="transmembrane region" description="Helical" evidence="5">
    <location>
        <begin position="73"/>
        <end position="95"/>
    </location>
</feature>
<feature type="transmembrane region" description="Helical" evidence="5">
    <location>
        <begin position="465"/>
        <end position="486"/>
    </location>
</feature>
<feature type="transmembrane region" description="Helical" evidence="5">
    <location>
        <begin position="397"/>
        <end position="418"/>
    </location>
</feature>
<evidence type="ECO:0000256" key="5">
    <source>
        <dbReference type="SAM" id="Phobius"/>
    </source>
</evidence>
<evidence type="ECO:0000313" key="8">
    <source>
        <dbReference type="Proteomes" id="UP000572817"/>
    </source>
</evidence>
<dbReference type="PANTHER" id="PTHR23502:SF52">
    <property type="entry name" value="MULTIDRUG TRANSPORTER, PUTATIVE (AFU_ORTHOLOGUE AFUA_2G17730)-RELATED"/>
    <property type="match status" value="1"/>
</dbReference>
<evidence type="ECO:0000256" key="4">
    <source>
        <dbReference type="ARBA" id="ARBA00023136"/>
    </source>
</evidence>
<organism evidence="7 8">
    <name type="scientific">Botryosphaeria dothidea</name>
    <dbReference type="NCBI Taxonomy" id="55169"/>
    <lineage>
        <taxon>Eukaryota</taxon>
        <taxon>Fungi</taxon>
        <taxon>Dikarya</taxon>
        <taxon>Ascomycota</taxon>
        <taxon>Pezizomycotina</taxon>
        <taxon>Dothideomycetes</taxon>
        <taxon>Dothideomycetes incertae sedis</taxon>
        <taxon>Botryosphaeriales</taxon>
        <taxon>Botryosphaeriaceae</taxon>
        <taxon>Botryosphaeria</taxon>
    </lineage>
</organism>
<protein>
    <submittedName>
        <fullName evidence="7">Putative MFS-type transporter</fullName>
    </submittedName>
</protein>
<dbReference type="InterPro" id="IPR011701">
    <property type="entry name" value="MFS"/>
</dbReference>
<feature type="transmembrane region" description="Helical" evidence="5">
    <location>
        <begin position="31"/>
        <end position="53"/>
    </location>
</feature>
<dbReference type="EMBL" id="WWBZ02000082">
    <property type="protein sequence ID" value="KAF4300656.1"/>
    <property type="molecule type" value="Genomic_DNA"/>
</dbReference>
<sequence length="515" mass="54949">MSHCEKNAVTWDGPMDPENPFNWPTSKKWRVTLLACFMTFISSISGTALAPTAPLLTSTFDLPPDAASTIPPTYYPIFTWTLSAGAIPLILLPVMETYGIRLPYLLCLLTLILTTLPQALAPPSAYGLLLAIRILTGGAAGVLQNVTGGIIGDVWAGPRARSTPVALYIWALVAGLMIGPVIGGAITRSTSASSPPPSSISSSTDESGRLSWRWVPWTQLIAYTLALPLIYALLPETRGTAILARIVGEEARQSPLAVLKDAVGRPLRMLLTEPLVFCSTLWSAFCFGNALLFTQSIPRVYGQAYGWEAWRCGLVQGALVGGVTLGLALSPIQDRWYAGTETSIDPEKEEGGGEVEREEWGGEHFLPEARLYLSVPASFLGLAGGLFVYAWTATPEIHWMAPTAGLGLVGVGIFAVVAAASNYVEDSYSLYAASALAGVAFGENLTGAFLPLAEQALYTNLGVRWASSLLALVAVGLSFAPVVLLWKGKAIRARSPFIREATYETKGSGQTLTEH</sequence>
<dbReference type="EMBL" id="WWBZ02000040">
    <property type="protein sequence ID" value="KAF4305674.1"/>
    <property type="molecule type" value="Genomic_DNA"/>
</dbReference>
<dbReference type="GO" id="GO:0005886">
    <property type="term" value="C:plasma membrane"/>
    <property type="evidence" value="ECO:0007669"/>
    <property type="project" value="TreeGrafter"/>
</dbReference>
<feature type="transmembrane region" description="Helical" evidence="5">
    <location>
        <begin position="126"/>
        <end position="144"/>
    </location>
</feature>
<name>A0A8H4ISQ9_9PEZI</name>
<keyword evidence="3 5" id="KW-1133">Transmembrane helix</keyword>
<feature type="transmembrane region" description="Helical" evidence="5">
    <location>
        <begin position="275"/>
        <end position="293"/>
    </location>
</feature>
<dbReference type="OrthoDB" id="5403280at2759"/>
<dbReference type="AlphaFoldDB" id="A0A8H4ISQ9"/>
<evidence type="ECO:0000256" key="1">
    <source>
        <dbReference type="ARBA" id="ARBA00004141"/>
    </source>
</evidence>
<evidence type="ECO:0000256" key="3">
    <source>
        <dbReference type="ARBA" id="ARBA00022989"/>
    </source>
</evidence>
<evidence type="ECO:0000256" key="2">
    <source>
        <dbReference type="ARBA" id="ARBA00022692"/>
    </source>
</evidence>
<feature type="transmembrane region" description="Helical" evidence="5">
    <location>
        <begin position="430"/>
        <end position="453"/>
    </location>
</feature>
<keyword evidence="8" id="KW-1185">Reference proteome</keyword>
<dbReference type="SUPFAM" id="SSF103473">
    <property type="entry name" value="MFS general substrate transporter"/>
    <property type="match status" value="1"/>
</dbReference>
<comment type="caution">
    <text evidence="7">The sequence shown here is derived from an EMBL/GenBank/DDBJ whole genome shotgun (WGS) entry which is preliminary data.</text>
</comment>
<dbReference type="Pfam" id="PF07690">
    <property type="entry name" value="MFS_1"/>
    <property type="match status" value="1"/>
</dbReference>
<keyword evidence="4 5" id="KW-0472">Membrane</keyword>
<accession>A0A8H4ISQ9</accession>
<dbReference type="PANTHER" id="PTHR23502">
    <property type="entry name" value="MAJOR FACILITATOR SUPERFAMILY"/>
    <property type="match status" value="1"/>
</dbReference>
<keyword evidence="2 5" id="KW-0812">Transmembrane</keyword>
<feature type="transmembrane region" description="Helical" evidence="5">
    <location>
        <begin position="214"/>
        <end position="234"/>
    </location>
</feature>
<evidence type="ECO:0000313" key="7">
    <source>
        <dbReference type="EMBL" id="KAF4305674.1"/>
    </source>
</evidence>
<feature type="transmembrane region" description="Helical" evidence="5">
    <location>
        <begin position="313"/>
        <end position="332"/>
    </location>
</feature>
<feature type="transmembrane region" description="Helical" evidence="5">
    <location>
        <begin position="102"/>
        <end position="120"/>
    </location>
</feature>